<dbReference type="InterPro" id="IPR052017">
    <property type="entry name" value="TSUP"/>
</dbReference>
<evidence type="ECO:0000256" key="3">
    <source>
        <dbReference type="ARBA" id="ARBA00022448"/>
    </source>
</evidence>
<keyword evidence="10" id="KW-1185">Reference proteome</keyword>
<keyword evidence="4 8" id="KW-1003">Cell membrane</keyword>
<evidence type="ECO:0000256" key="8">
    <source>
        <dbReference type="RuleBase" id="RU363041"/>
    </source>
</evidence>
<evidence type="ECO:0000256" key="2">
    <source>
        <dbReference type="ARBA" id="ARBA00009142"/>
    </source>
</evidence>
<evidence type="ECO:0000256" key="1">
    <source>
        <dbReference type="ARBA" id="ARBA00004651"/>
    </source>
</evidence>
<comment type="similarity">
    <text evidence="2 8">Belongs to the 4-toluene sulfonate uptake permease (TSUP) (TC 2.A.102) family.</text>
</comment>
<feature type="transmembrane region" description="Helical" evidence="8">
    <location>
        <begin position="194"/>
        <end position="213"/>
    </location>
</feature>
<protein>
    <recommendedName>
        <fullName evidence="8">Probable membrane transporter protein</fullName>
    </recommendedName>
</protein>
<accession>A0A1B9F5G3</accession>
<evidence type="ECO:0000256" key="7">
    <source>
        <dbReference type="ARBA" id="ARBA00023136"/>
    </source>
</evidence>
<evidence type="ECO:0000313" key="10">
    <source>
        <dbReference type="Proteomes" id="UP000093080"/>
    </source>
</evidence>
<dbReference type="OrthoDB" id="7843147at2"/>
<keyword evidence="6 8" id="KW-1133">Transmembrane helix</keyword>
<name>A0A1B9F5G3_9BACT</name>
<feature type="transmembrane region" description="Helical" evidence="8">
    <location>
        <begin position="73"/>
        <end position="91"/>
    </location>
</feature>
<dbReference type="Pfam" id="PF01925">
    <property type="entry name" value="TauE"/>
    <property type="match status" value="1"/>
</dbReference>
<gene>
    <name evidence="9" type="ORF">DBT_1270</name>
</gene>
<feature type="transmembrane region" description="Helical" evidence="8">
    <location>
        <begin position="167"/>
        <end position="187"/>
    </location>
</feature>
<dbReference type="EMBL" id="MAGO01000006">
    <property type="protein sequence ID" value="OCC15150.1"/>
    <property type="molecule type" value="Genomic_DNA"/>
</dbReference>
<keyword evidence="3" id="KW-0813">Transport</keyword>
<evidence type="ECO:0000256" key="5">
    <source>
        <dbReference type="ARBA" id="ARBA00022692"/>
    </source>
</evidence>
<comment type="subcellular location">
    <subcellularLocation>
        <location evidence="1 8">Cell membrane</location>
        <topology evidence="1 8">Multi-pass membrane protein</topology>
    </subcellularLocation>
</comment>
<dbReference type="GO" id="GO:0005886">
    <property type="term" value="C:plasma membrane"/>
    <property type="evidence" value="ECO:0007669"/>
    <property type="project" value="UniProtKB-SubCell"/>
</dbReference>
<evidence type="ECO:0000256" key="6">
    <source>
        <dbReference type="ARBA" id="ARBA00022989"/>
    </source>
</evidence>
<dbReference type="RefSeq" id="WP_067617808.1">
    <property type="nucleotide sequence ID" value="NZ_MAGO01000006.1"/>
</dbReference>
<dbReference type="PANTHER" id="PTHR30269:SF37">
    <property type="entry name" value="MEMBRANE TRANSPORTER PROTEIN"/>
    <property type="match status" value="1"/>
</dbReference>
<evidence type="ECO:0000256" key="4">
    <source>
        <dbReference type="ARBA" id="ARBA00022475"/>
    </source>
</evidence>
<feature type="transmembrane region" description="Helical" evidence="8">
    <location>
        <begin position="7"/>
        <end position="36"/>
    </location>
</feature>
<dbReference type="PANTHER" id="PTHR30269">
    <property type="entry name" value="TRANSMEMBRANE PROTEIN YFCA"/>
    <property type="match status" value="1"/>
</dbReference>
<feature type="transmembrane region" description="Helical" evidence="8">
    <location>
        <begin position="42"/>
        <end position="61"/>
    </location>
</feature>
<sequence length="242" mass="26472">MIEELNYLVTLPISFFAGLTQGLTGFGSALVAMPFFIQILPAKLAVSLSILNGLLITTILTIRHRSDVKSENILPLIIGSIPGIFLGVSFLRYADEILIKRILGAIIISYSIYSLSKKRTLNKRLSRIWGIVAGFLTGIIGASFSAGGPPTIIYVTLSGWKKDEIKGTLSAFFLFTGIFISTGHLFTGISNKTTYFLFLLNAPFILSGVFLGMKAYRAIPYAIYLKIVLVLLLAMGCLLLFF</sequence>
<organism evidence="9 10">
    <name type="scientific">Dissulfuribacter thermophilus</name>
    <dbReference type="NCBI Taxonomy" id="1156395"/>
    <lineage>
        <taxon>Bacteria</taxon>
        <taxon>Pseudomonadati</taxon>
        <taxon>Thermodesulfobacteriota</taxon>
        <taxon>Dissulfuribacteria</taxon>
        <taxon>Dissulfuribacterales</taxon>
        <taxon>Dissulfuribacteraceae</taxon>
        <taxon>Dissulfuribacter</taxon>
    </lineage>
</organism>
<dbReference type="Proteomes" id="UP000093080">
    <property type="component" value="Unassembled WGS sequence"/>
</dbReference>
<dbReference type="InterPro" id="IPR002781">
    <property type="entry name" value="TM_pro_TauE-like"/>
</dbReference>
<keyword evidence="7 8" id="KW-0472">Membrane</keyword>
<dbReference type="STRING" id="1156395.DBT_1270"/>
<feature type="transmembrane region" description="Helical" evidence="8">
    <location>
        <begin position="219"/>
        <end position="241"/>
    </location>
</feature>
<evidence type="ECO:0000313" key="9">
    <source>
        <dbReference type="EMBL" id="OCC15150.1"/>
    </source>
</evidence>
<keyword evidence="5 8" id="KW-0812">Transmembrane</keyword>
<feature type="transmembrane region" description="Helical" evidence="8">
    <location>
        <begin position="128"/>
        <end position="147"/>
    </location>
</feature>
<proteinExistence type="inferred from homology"/>
<comment type="caution">
    <text evidence="9">The sequence shown here is derived from an EMBL/GenBank/DDBJ whole genome shotgun (WGS) entry which is preliminary data.</text>
</comment>
<dbReference type="AlphaFoldDB" id="A0A1B9F5G3"/>
<reference evidence="9 10" key="1">
    <citation type="submission" date="2016-06" db="EMBL/GenBank/DDBJ databases">
        <title>Respiratory ammonification of nitrate coupled to the oxidation of elemental sulfur in deep-sea autotrophic thermophilic bacteria.</title>
        <authorList>
            <person name="Slobodkina G.B."/>
            <person name="Mardanov A.V."/>
            <person name="Ravin N.V."/>
            <person name="Frolova A.A."/>
            <person name="Viryasiv M.B."/>
            <person name="Chernyh N.A."/>
            <person name="Bonch-Osmolovskaya E.A."/>
            <person name="Slobodkin A.I."/>
        </authorList>
    </citation>
    <scope>NUCLEOTIDE SEQUENCE [LARGE SCALE GENOMIC DNA]</scope>
    <source>
        <strain evidence="9 10">S69</strain>
    </source>
</reference>